<sequence>MMDTTLGGLRGEGMSADLRAFIKRSFEPLVAIVKELDDRLSDCENENKKLRRRLTAAESELAAISEFTNGTKLSFDIPHALGRTENGNQLEGVKSPERGDTKELYAGLANAVQSVFRPERREQTEALPQSRTEAAAAAAETSPGAAGERSLESSPWLFSCPMGTPVEDLCAVLDFARSAAVRFDVANWGCERDMWEDVVRVFNAGSLPAVQVDYQAFLRTLAEAAKLEVMMVLSGVPGKEEAAENINSMKLVALYVLAMADAWKATEETEADKLGRVAVVLEGNGIGSRLRASDRRFSIEPLE</sequence>
<organism evidence="2">
    <name type="scientific">Chromera velia CCMP2878</name>
    <dbReference type="NCBI Taxonomy" id="1169474"/>
    <lineage>
        <taxon>Eukaryota</taxon>
        <taxon>Sar</taxon>
        <taxon>Alveolata</taxon>
        <taxon>Colpodellida</taxon>
        <taxon>Chromeraceae</taxon>
        <taxon>Chromera</taxon>
    </lineage>
</organism>
<feature type="coiled-coil region" evidence="1">
    <location>
        <begin position="33"/>
        <end position="60"/>
    </location>
</feature>
<evidence type="ECO:0000313" key="2">
    <source>
        <dbReference type="EMBL" id="CEM23614.1"/>
    </source>
</evidence>
<dbReference type="PhylomeDB" id="A0A0G4G541"/>
<accession>A0A0G4G541</accession>
<dbReference type="VEuPathDB" id="CryptoDB:Cvel_20332"/>
<dbReference type="AlphaFoldDB" id="A0A0G4G541"/>
<reference evidence="2" key="1">
    <citation type="submission" date="2014-11" db="EMBL/GenBank/DDBJ databases">
        <authorList>
            <person name="Otto D Thomas"/>
            <person name="Naeem Raeece"/>
        </authorList>
    </citation>
    <scope>NUCLEOTIDE SEQUENCE</scope>
</reference>
<evidence type="ECO:0000256" key="1">
    <source>
        <dbReference type="SAM" id="Coils"/>
    </source>
</evidence>
<protein>
    <submittedName>
        <fullName evidence="2">Uncharacterized protein</fullName>
    </submittedName>
</protein>
<dbReference type="EMBL" id="CDMZ01000900">
    <property type="protein sequence ID" value="CEM23614.1"/>
    <property type="molecule type" value="Genomic_DNA"/>
</dbReference>
<proteinExistence type="predicted"/>
<gene>
    <name evidence="2" type="ORF">Cvel_20332</name>
</gene>
<keyword evidence="1" id="KW-0175">Coiled coil</keyword>
<name>A0A0G4G541_9ALVE</name>